<name>A0A9P6NSA0_9BASI</name>
<dbReference type="Proteomes" id="UP000886653">
    <property type="component" value="Unassembled WGS sequence"/>
</dbReference>
<feature type="compositionally biased region" description="Polar residues" evidence="1">
    <location>
        <begin position="1"/>
        <end position="24"/>
    </location>
</feature>
<accession>A0A9P6NSA0</accession>
<dbReference type="EMBL" id="MU167215">
    <property type="protein sequence ID" value="KAG0151064.1"/>
    <property type="molecule type" value="Genomic_DNA"/>
</dbReference>
<sequence>MPIQRNHTQTNLFSPVSPPRQSFTRPVRMIQPSATLLSPKSQRPNPRLAEARPTRAQSKKLNRLQLTGAWANPSCTASCKHTYRPIIGGRIRLAGGTQKIPPPI</sequence>
<proteinExistence type="predicted"/>
<keyword evidence="3" id="KW-1185">Reference proteome</keyword>
<reference evidence="2" key="1">
    <citation type="submission" date="2013-11" db="EMBL/GenBank/DDBJ databases">
        <title>Genome sequence of the fusiform rust pathogen reveals effectors for host alternation and coevolution with pine.</title>
        <authorList>
            <consortium name="DOE Joint Genome Institute"/>
            <person name="Smith K."/>
            <person name="Pendleton A."/>
            <person name="Kubisiak T."/>
            <person name="Anderson C."/>
            <person name="Salamov A."/>
            <person name="Aerts A."/>
            <person name="Riley R."/>
            <person name="Clum A."/>
            <person name="Lindquist E."/>
            <person name="Ence D."/>
            <person name="Campbell M."/>
            <person name="Kronenberg Z."/>
            <person name="Feau N."/>
            <person name="Dhillon B."/>
            <person name="Hamelin R."/>
            <person name="Burleigh J."/>
            <person name="Smith J."/>
            <person name="Yandell M."/>
            <person name="Nelson C."/>
            <person name="Grigoriev I."/>
            <person name="Davis J."/>
        </authorList>
    </citation>
    <scope>NUCLEOTIDE SEQUENCE</scope>
    <source>
        <strain evidence="2">G11</strain>
    </source>
</reference>
<protein>
    <submittedName>
        <fullName evidence="2">Uncharacterized protein</fullName>
    </submittedName>
</protein>
<feature type="non-terminal residue" evidence="2">
    <location>
        <position position="104"/>
    </location>
</feature>
<evidence type="ECO:0000313" key="3">
    <source>
        <dbReference type="Proteomes" id="UP000886653"/>
    </source>
</evidence>
<dbReference type="AlphaFoldDB" id="A0A9P6NSA0"/>
<organism evidence="2 3">
    <name type="scientific">Cronartium quercuum f. sp. fusiforme G11</name>
    <dbReference type="NCBI Taxonomy" id="708437"/>
    <lineage>
        <taxon>Eukaryota</taxon>
        <taxon>Fungi</taxon>
        <taxon>Dikarya</taxon>
        <taxon>Basidiomycota</taxon>
        <taxon>Pucciniomycotina</taxon>
        <taxon>Pucciniomycetes</taxon>
        <taxon>Pucciniales</taxon>
        <taxon>Coleosporiaceae</taxon>
        <taxon>Cronartium</taxon>
    </lineage>
</organism>
<gene>
    <name evidence="2" type="ORF">CROQUDRAFT_25726</name>
</gene>
<feature type="compositionally biased region" description="Polar residues" evidence="1">
    <location>
        <begin position="32"/>
        <end position="44"/>
    </location>
</feature>
<comment type="caution">
    <text evidence="2">The sequence shown here is derived from an EMBL/GenBank/DDBJ whole genome shotgun (WGS) entry which is preliminary data.</text>
</comment>
<evidence type="ECO:0000256" key="1">
    <source>
        <dbReference type="SAM" id="MobiDB-lite"/>
    </source>
</evidence>
<feature type="region of interest" description="Disordered" evidence="1">
    <location>
        <begin position="1"/>
        <end position="60"/>
    </location>
</feature>
<evidence type="ECO:0000313" key="2">
    <source>
        <dbReference type="EMBL" id="KAG0151064.1"/>
    </source>
</evidence>